<dbReference type="EMBL" id="JBBWWQ010000006">
    <property type="protein sequence ID" value="KAK8945031.1"/>
    <property type="molecule type" value="Genomic_DNA"/>
</dbReference>
<evidence type="ECO:0000313" key="2">
    <source>
        <dbReference type="EMBL" id="KAK8945031.1"/>
    </source>
</evidence>
<dbReference type="InterPro" id="IPR011990">
    <property type="entry name" value="TPR-like_helical_dom_sf"/>
</dbReference>
<name>A0AAP0BPW4_9ASPA</name>
<feature type="domain" description="DUF6817" evidence="1">
    <location>
        <begin position="37"/>
        <end position="122"/>
    </location>
</feature>
<dbReference type="Pfam" id="PF20680">
    <property type="entry name" value="DUF6817"/>
    <property type="match status" value="1"/>
</dbReference>
<dbReference type="SUPFAM" id="SSF48452">
    <property type="entry name" value="TPR-like"/>
    <property type="match status" value="1"/>
</dbReference>
<sequence length="426" mass="47733">MPSENTTLSALLAGALPFLRAEPHLIDPDYPRMIAAITAAGAGECWHKDSTFLGHLVGVHRILKLWGAADSVARCGLLHSVYSNSYVDLIIFDPANGGRDLLRSIAGDEAEKLVHLFCVVPRQGLVHDDLLFRYSEEELAEHLEESAASIRRAREGGLRDESERWRVKMASVVPCEGIKVKDINTGEVVALSRRMVAAFLLLTMADFSDQLYAFQDELFDNNDGKMDFSGNTLTALWPGDGRPGLWMNSLSRMGALHTLILREEELYTQAQKAIFAAGAQLPDHQPANRDEWLQLVSPPVFKSCTKLLGREEQREARDLYWQSMTAPANKDMAAAEKLLKKCSEKNGYVAEPHLVLGQVYMAQGRFEEAEEEAEQGLRLLLEWGTPWDKRMSWEGWVSWGRLILQKAKERSWPKSSFGIIGLGLIR</sequence>
<dbReference type="Pfam" id="PF14559">
    <property type="entry name" value="TPR_19"/>
    <property type="match status" value="1"/>
</dbReference>
<protein>
    <recommendedName>
        <fullName evidence="1">DUF6817 domain-containing protein</fullName>
    </recommendedName>
</protein>
<dbReference type="AlphaFoldDB" id="A0AAP0BPW4"/>
<organism evidence="2 3">
    <name type="scientific">Platanthera zijinensis</name>
    <dbReference type="NCBI Taxonomy" id="2320716"/>
    <lineage>
        <taxon>Eukaryota</taxon>
        <taxon>Viridiplantae</taxon>
        <taxon>Streptophyta</taxon>
        <taxon>Embryophyta</taxon>
        <taxon>Tracheophyta</taxon>
        <taxon>Spermatophyta</taxon>
        <taxon>Magnoliopsida</taxon>
        <taxon>Liliopsida</taxon>
        <taxon>Asparagales</taxon>
        <taxon>Orchidaceae</taxon>
        <taxon>Orchidoideae</taxon>
        <taxon>Orchideae</taxon>
        <taxon>Orchidinae</taxon>
        <taxon>Platanthera</taxon>
    </lineage>
</organism>
<accession>A0AAP0BPW4</accession>
<dbReference type="Proteomes" id="UP001418222">
    <property type="component" value="Unassembled WGS sequence"/>
</dbReference>
<dbReference type="PANTHER" id="PTHR37391:SF2">
    <property type="entry name" value="E3 UBIQUITIN-PROTEIN LIGASE"/>
    <property type="match status" value="1"/>
</dbReference>
<dbReference type="PANTHER" id="PTHR37391">
    <property type="entry name" value="E3 UBIQUITIN-PROTEIN LIGASE"/>
    <property type="match status" value="1"/>
</dbReference>
<comment type="caution">
    <text evidence="2">The sequence shown here is derived from an EMBL/GenBank/DDBJ whole genome shotgun (WGS) entry which is preliminary data.</text>
</comment>
<keyword evidence="3" id="KW-1185">Reference proteome</keyword>
<evidence type="ECO:0000259" key="1">
    <source>
        <dbReference type="Pfam" id="PF20680"/>
    </source>
</evidence>
<dbReference type="InterPro" id="IPR049202">
    <property type="entry name" value="DUF6817"/>
</dbReference>
<gene>
    <name evidence="2" type="ORF">KSP39_PZI007691</name>
</gene>
<dbReference type="Gene3D" id="1.25.40.10">
    <property type="entry name" value="Tetratricopeptide repeat domain"/>
    <property type="match status" value="1"/>
</dbReference>
<evidence type="ECO:0000313" key="3">
    <source>
        <dbReference type="Proteomes" id="UP001418222"/>
    </source>
</evidence>
<proteinExistence type="predicted"/>
<reference evidence="2 3" key="1">
    <citation type="journal article" date="2022" name="Nat. Plants">
        <title>Genomes of leafy and leafless Platanthera orchids illuminate the evolution of mycoheterotrophy.</title>
        <authorList>
            <person name="Li M.H."/>
            <person name="Liu K.W."/>
            <person name="Li Z."/>
            <person name="Lu H.C."/>
            <person name="Ye Q.L."/>
            <person name="Zhang D."/>
            <person name="Wang J.Y."/>
            <person name="Li Y.F."/>
            <person name="Zhong Z.M."/>
            <person name="Liu X."/>
            <person name="Yu X."/>
            <person name="Liu D.K."/>
            <person name="Tu X.D."/>
            <person name="Liu B."/>
            <person name="Hao Y."/>
            <person name="Liao X.Y."/>
            <person name="Jiang Y.T."/>
            <person name="Sun W.H."/>
            <person name="Chen J."/>
            <person name="Chen Y.Q."/>
            <person name="Ai Y."/>
            <person name="Zhai J.W."/>
            <person name="Wu S.S."/>
            <person name="Zhou Z."/>
            <person name="Hsiao Y.Y."/>
            <person name="Wu W.L."/>
            <person name="Chen Y.Y."/>
            <person name="Lin Y.F."/>
            <person name="Hsu J.L."/>
            <person name="Li C.Y."/>
            <person name="Wang Z.W."/>
            <person name="Zhao X."/>
            <person name="Zhong W.Y."/>
            <person name="Ma X.K."/>
            <person name="Ma L."/>
            <person name="Huang J."/>
            <person name="Chen G.Z."/>
            <person name="Huang M.Z."/>
            <person name="Huang L."/>
            <person name="Peng D.H."/>
            <person name="Luo Y.B."/>
            <person name="Zou S.Q."/>
            <person name="Chen S.P."/>
            <person name="Lan S."/>
            <person name="Tsai W.C."/>
            <person name="Van de Peer Y."/>
            <person name="Liu Z.J."/>
        </authorList>
    </citation>
    <scope>NUCLEOTIDE SEQUENCE [LARGE SCALE GENOMIC DNA]</scope>
    <source>
        <strain evidence="2">Lor287</strain>
    </source>
</reference>